<proteinExistence type="predicted"/>
<dbReference type="Pfam" id="PF07484">
    <property type="entry name" value="Collar"/>
    <property type="match status" value="1"/>
</dbReference>
<organism evidence="2 3">
    <name type="scientific">Telluria aromaticivorans</name>
    <dbReference type="NCBI Taxonomy" id="2725995"/>
    <lineage>
        <taxon>Bacteria</taxon>
        <taxon>Pseudomonadati</taxon>
        <taxon>Pseudomonadota</taxon>
        <taxon>Betaproteobacteria</taxon>
        <taxon>Burkholderiales</taxon>
        <taxon>Oxalobacteraceae</taxon>
        <taxon>Telluria group</taxon>
        <taxon>Telluria</taxon>
    </lineage>
</organism>
<dbReference type="Proteomes" id="UP000533905">
    <property type="component" value="Unassembled WGS sequence"/>
</dbReference>
<name>A0A7Y2P2Q3_9BURK</name>
<sequence length="224" mass="22130">MDAYLGMIMPVAFNFAPPGWMLCQGQLLSIAQNNALFAILGTTYGGNGQTTFALPDLRGRTLVGMGQGAGLNPVNQGDMMGANSTSVTANGNAMVAIDAAHLPKHNHPVSISADSFSATSTLHATSAGPGAAAPTEGAALGTTGGGPGSAAIYVGNGATTGVPLNAGSVTTKLAGQVDTSTGENTGSGAAFAVPVTTSANASVMQPSLGMNYIICVQGIFPSRQ</sequence>
<dbReference type="SUPFAM" id="SSF88874">
    <property type="entry name" value="Receptor-binding domain of short tail fibre protein gp12"/>
    <property type="match status" value="1"/>
</dbReference>
<dbReference type="RefSeq" id="WP_171087583.1">
    <property type="nucleotide sequence ID" value="NZ_JABAIV010000008.1"/>
</dbReference>
<gene>
    <name evidence="2" type="ORF">HGB41_19555</name>
</gene>
<dbReference type="EMBL" id="JABAIV010000008">
    <property type="protein sequence ID" value="NNG25184.1"/>
    <property type="molecule type" value="Genomic_DNA"/>
</dbReference>
<comment type="caution">
    <text evidence="2">The sequence shown here is derived from an EMBL/GenBank/DDBJ whole genome shotgun (WGS) entry which is preliminary data.</text>
</comment>
<dbReference type="Gene3D" id="3.90.1340.10">
    <property type="entry name" value="Phage tail collar domain"/>
    <property type="match status" value="1"/>
</dbReference>
<dbReference type="InterPro" id="IPR011083">
    <property type="entry name" value="Phage_tail_collar_dom"/>
</dbReference>
<keyword evidence="3" id="KW-1185">Reference proteome</keyword>
<reference evidence="2 3" key="1">
    <citation type="submission" date="2020-04" db="EMBL/GenBank/DDBJ databases">
        <title>Massilia sp. nov., a cold adapted bacteria isolated from Arctic soil.</title>
        <authorList>
            <person name="Son J."/>
            <person name="Ka J.-O."/>
        </authorList>
    </citation>
    <scope>NUCLEOTIDE SEQUENCE [LARGE SCALE GENOMIC DNA]</scope>
    <source>
        <strain evidence="2 3">ML15P13</strain>
    </source>
</reference>
<evidence type="ECO:0000313" key="3">
    <source>
        <dbReference type="Proteomes" id="UP000533905"/>
    </source>
</evidence>
<dbReference type="InterPro" id="IPR037053">
    <property type="entry name" value="Phage_tail_collar_dom_sf"/>
</dbReference>
<evidence type="ECO:0000313" key="2">
    <source>
        <dbReference type="EMBL" id="NNG25184.1"/>
    </source>
</evidence>
<protein>
    <recommendedName>
        <fullName evidence="1">Phage tail collar domain-containing protein</fullName>
    </recommendedName>
</protein>
<feature type="domain" description="Phage tail collar" evidence="1">
    <location>
        <begin position="6"/>
        <end position="61"/>
    </location>
</feature>
<evidence type="ECO:0000259" key="1">
    <source>
        <dbReference type="Pfam" id="PF07484"/>
    </source>
</evidence>
<dbReference type="AlphaFoldDB" id="A0A7Y2P2Q3"/>
<accession>A0A7Y2P2Q3</accession>